<reference evidence="6 7" key="1">
    <citation type="submission" date="2018-04" db="EMBL/GenBank/DDBJ databases">
        <title>Genomic Encyclopedia of Archaeal and Bacterial Type Strains, Phase II (KMG-II): from individual species to whole genera.</title>
        <authorList>
            <person name="Goeker M."/>
        </authorList>
    </citation>
    <scope>NUCLEOTIDE SEQUENCE [LARGE SCALE GENOMIC DNA]</scope>
    <source>
        <strain evidence="6 7">DSM 28823</strain>
    </source>
</reference>
<feature type="coiled-coil region" evidence="5">
    <location>
        <begin position="56"/>
        <end position="195"/>
    </location>
</feature>
<sequence>MEIAFIGIGLIIGGLIGWLIAKQKFGTSSIQKSVFEKLQTDFNEASSKLLAETDKSTRLDGELNKANKSIEKKEEQLRVFTGQLATLETELATAVKNETKAKQDFTRATETLETTKQQKTDADTRLAQATIEKDGLTKELEKLNLKLSKTEEQLEQKTTEFNEANKKVATLSANNSALEEKLDNQKKEIEEIGKKFNSDFEIIANKILEEKTEKFTNTNKSNLEALLKPLGENLDSFKKKVDEVYDKEAKERFSLGEKVKELVGLNEKLSKEASDLTRALKADPKAQGGWGEMILESILEQSGLTKDREYFLENYLKDDNGNYLIGEDGKKMRPDAIIQYPDQRKVIIDSKVSLIAYTNYLAADDADTQSKYIKQHVHDVKKHIVGLSKRGYENFDKSLDFVMMFIPNEPAYMVAVKEEPNLWSFAYEKRIILISPTNLIAALKLISNLWDRDHQSKNAQAIVERGEKLYNKFVGFAENFKKVGDSIGKAQSAYEDATKQLATGNDNLIRQAEKLKALKVNSKKTFPAELMEGNQMDIDPENN</sequence>
<dbReference type="InterPro" id="IPR003798">
    <property type="entry name" value="DNA_recombination_RmuC"/>
</dbReference>
<protein>
    <submittedName>
        <fullName evidence="6">DNA recombination protein RmuC</fullName>
    </submittedName>
</protein>
<dbReference type="Gene3D" id="1.10.287.1490">
    <property type="match status" value="1"/>
</dbReference>
<dbReference type="Pfam" id="PF02646">
    <property type="entry name" value="RmuC"/>
    <property type="match status" value="1"/>
</dbReference>
<evidence type="ECO:0000313" key="6">
    <source>
        <dbReference type="EMBL" id="PTN09303.1"/>
    </source>
</evidence>
<evidence type="ECO:0000256" key="5">
    <source>
        <dbReference type="SAM" id="Coils"/>
    </source>
</evidence>
<accession>A0A2T5C3I0</accession>
<evidence type="ECO:0000313" key="7">
    <source>
        <dbReference type="Proteomes" id="UP000243525"/>
    </source>
</evidence>
<evidence type="ECO:0000256" key="3">
    <source>
        <dbReference type="ARBA" id="ARBA00023054"/>
    </source>
</evidence>
<evidence type="ECO:0000256" key="4">
    <source>
        <dbReference type="ARBA" id="ARBA00023172"/>
    </source>
</evidence>
<dbReference type="Proteomes" id="UP000243525">
    <property type="component" value="Unassembled WGS sequence"/>
</dbReference>
<evidence type="ECO:0000256" key="1">
    <source>
        <dbReference type="ARBA" id="ARBA00003416"/>
    </source>
</evidence>
<keyword evidence="7" id="KW-1185">Reference proteome</keyword>
<dbReference type="RefSeq" id="WP_107821710.1">
    <property type="nucleotide sequence ID" value="NZ_QAAD01000005.1"/>
</dbReference>
<dbReference type="PANTHER" id="PTHR30563">
    <property type="entry name" value="DNA RECOMBINATION PROTEIN RMUC"/>
    <property type="match status" value="1"/>
</dbReference>
<dbReference type="SUPFAM" id="SSF57997">
    <property type="entry name" value="Tropomyosin"/>
    <property type="match status" value="1"/>
</dbReference>
<organism evidence="6 7">
    <name type="scientific">Mangrovibacterium marinum</name>
    <dbReference type="NCBI Taxonomy" id="1639118"/>
    <lineage>
        <taxon>Bacteria</taxon>
        <taxon>Pseudomonadati</taxon>
        <taxon>Bacteroidota</taxon>
        <taxon>Bacteroidia</taxon>
        <taxon>Marinilabiliales</taxon>
        <taxon>Prolixibacteraceae</taxon>
        <taxon>Mangrovibacterium</taxon>
    </lineage>
</organism>
<gene>
    <name evidence="6" type="ORF">C8N47_105144</name>
</gene>
<comment type="similarity">
    <text evidence="2">Belongs to the RmuC family.</text>
</comment>
<keyword evidence="3 5" id="KW-0175">Coiled coil</keyword>
<dbReference type="OrthoDB" id="370725at2"/>
<comment type="function">
    <text evidence="1">Involved in DNA recombination.</text>
</comment>
<dbReference type="GO" id="GO:0006310">
    <property type="term" value="P:DNA recombination"/>
    <property type="evidence" value="ECO:0007669"/>
    <property type="project" value="UniProtKB-KW"/>
</dbReference>
<proteinExistence type="inferred from homology"/>
<evidence type="ECO:0000256" key="2">
    <source>
        <dbReference type="ARBA" id="ARBA00009840"/>
    </source>
</evidence>
<name>A0A2T5C3I0_9BACT</name>
<keyword evidence="4" id="KW-0233">DNA recombination</keyword>
<dbReference type="PANTHER" id="PTHR30563:SF0">
    <property type="entry name" value="DNA RECOMBINATION PROTEIN RMUC"/>
    <property type="match status" value="1"/>
</dbReference>
<comment type="caution">
    <text evidence="6">The sequence shown here is derived from an EMBL/GenBank/DDBJ whole genome shotgun (WGS) entry which is preliminary data.</text>
</comment>
<dbReference type="AlphaFoldDB" id="A0A2T5C3I0"/>
<dbReference type="EMBL" id="QAAD01000005">
    <property type="protein sequence ID" value="PTN09303.1"/>
    <property type="molecule type" value="Genomic_DNA"/>
</dbReference>